<keyword evidence="1" id="KW-0812">Transmembrane</keyword>
<reference evidence="2" key="1">
    <citation type="journal article" date="2018" name="Genome Biol.">
        <title>SKESA: strategic k-mer extension for scrupulous assemblies.</title>
        <authorList>
            <person name="Souvorov A."/>
            <person name="Agarwala R."/>
            <person name="Lipman D.J."/>
        </authorList>
    </citation>
    <scope>NUCLEOTIDE SEQUENCE</scope>
    <source>
        <strain evidence="2">1930</strain>
    </source>
</reference>
<protein>
    <submittedName>
        <fullName evidence="2">Uncharacterized protein</fullName>
    </submittedName>
</protein>
<reference evidence="3 4" key="2">
    <citation type="submission" date="2018-12" db="EMBL/GenBank/DDBJ databases">
        <title>Genomic insights into the evolutionary origins and pathogenicity of five Vibrio parahaemolyticus strains isolated from the shrimp with acute hepatopancreatic necrosis disease (AHPND).</title>
        <authorList>
            <person name="Yang Q."/>
            <person name="Dong X."/>
            <person name="Xie G."/>
            <person name="Fu S."/>
            <person name="Zou P."/>
            <person name="Sun J."/>
            <person name="Wang Y."/>
            <person name="Huang J."/>
        </authorList>
    </citation>
    <scope>NUCLEOTIDE SEQUENCE [LARGE SCALE GENOMIC DNA]</scope>
    <source>
        <strain evidence="3 4">20160303005-1</strain>
    </source>
</reference>
<dbReference type="Proteomes" id="UP000464718">
    <property type="component" value="Chromosome i"/>
</dbReference>
<keyword evidence="1" id="KW-0472">Membrane</keyword>
<organism evidence="2">
    <name type="scientific">Vibrio parahaemolyticus</name>
    <dbReference type="NCBI Taxonomy" id="670"/>
    <lineage>
        <taxon>Bacteria</taxon>
        <taxon>Pseudomonadati</taxon>
        <taxon>Pseudomonadota</taxon>
        <taxon>Gammaproteobacteria</taxon>
        <taxon>Vibrionales</taxon>
        <taxon>Vibrionaceae</taxon>
        <taxon>Vibrio</taxon>
    </lineage>
</organism>
<gene>
    <name evidence="3" type="ORF">EHC69_10285</name>
    <name evidence="2" type="ORF">I7278_26310</name>
</gene>
<accession>A0A7Z2RPD9</accession>
<evidence type="ECO:0000313" key="3">
    <source>
        <dbReference type="EMBL" id="QHH09729.1"/>
    </source>
</evidence>
<name>A0A7Z2RPD9_VIBPH</name>
<evidence type="ECO:0000313" key="4">
    <source>
        <dbReference type="Proteomes" id="UP000464718"/>
    </source>
</evidence>
<evidence type="ECO:0000313" key="2">
    <source>
        <dbReference type="EMBL" id="HAS6680284.1"/>
    </source>
</evidence>
<dbReference type="AlphaFoldDB" id="A0A7Z2RPD9"/>
<evidence type="ECO:0000256" key="1">
    <source>
        <dbReference type="SAM" id="Phobius"/>
    </source>
</evidence>
<dbReference type="RefSeq" id="WP_025787415.1">
    <property type="nucleotide sequence ID" value="NZ_CP034298.1"/>
</dbReference>
<sequence length="217" mass="25194">MDIQYIWPLVGVFLGWLLNAISNSRKTRLEERKTIAALLTQLISVQSKLDVYNSIVYYMKQRISDMKRLEEYRYKHAQRTFSKSTDELEELKVAIKNYSLLFPLSATALEETYGSLMVVQNTSLEAGSSNEERYQKMLKVLDYKARTSAESLQYHIFEVSLKHGVVTYLKVRYTDFRKYKRKATDENINSLNEAFSGVDGLLQELEVSHNKAFKSDS</sequence>
<proteinExistence type="predicted"/>
<feature type="transmembrane region" description="Helical" evidence="1">
    <location>
        <begin position="6"/>
        <end position="23"/>
    </location>
</feature>
<dbReference type="EMBL" id="CP034298">
    <property type="protein sequence ID" value="QHH09729.1"/>
    <property type="molecule type" value="Genomic_DNA"/>
</dbReference>
<reference evidence="2" key="3">
    <citation type="submission" date="2019-12" db="EMBL/GenBank/DDBJ databases">
        <authorList>
            <consortium name="NCBI Pathogen Detection Project"/>
        </authorList>
    </citation>
    <scope>NUCLEOTIDE SEQUENCE</scope>
    <source>
        <strain evidence="2">1930</strain>
    </source>
</reference>
<dbReference type="Proteomes" id="UP000856022">
    <property type="component" value="Unassembled WGS sequence"/>
</dbReference>
<keyword evidence="1" id="KW-1133">Transmembrane helix</keyword>
<dbReference type="EMBL" id="DACQKT010000036">
    <property type="protein sequence ID" value="HAS6680284.1"/>
    <property type="molecule type" value="Genomic_DNA"/>
</dbReference>